<protein>
    <submittedName>
        <fullName evidence="2">DNA topoisomerase I</fullName>
    </submittedName>
</protein>
<accession>A0A2X2JLQ2</accession>
<proteinExistence type="predicted"/>
<feature type="compositionally biased region" description="Basic residues" evidence="1">
    <location>
        <begin position="69"/>
        <end position="87"/>
    </location>
</feature>
<gene>
    <name evidence="2" type="ORF">NCTC11343_05587</name>
</gene>
<feature type="region of interest" description="Disordered" evidence="1">
    <location>
        <begin position="53"/>
        <end position="87"/>
    </location>
</feature>
<keyword evidence="2" id="KW-0413">Isomerase</keyword>
<evidence type="ECO:0000313" key="2">
    <source>
        <dbReference type="EMBL" id="SPZ94818.1"/>
    </source>
</evidence>
<name>A0A2X2JLQ2_SPHMU</name>
<evidence type="ECO:0000256" key="1">
    <source>
        <dbReference type="SAM" id="MobiDB-lite"/>
    </source>
</evidence>
<evidence type="ECO:0000313" key="3">
    <source>
        <dbReference type="Proteomes" id="UP000251241"/>
    </source>
</evidence>
<dbReference type="GO" id="GO:0016853">
    <property type="term" value="F:isomerase activity"/>
    <property type="evidence" value="ECO:0007669"/>
    <property type="project" value="UniProtKB-KW"/>
</dbReference>
<dbReference type="Proteomes" id="UP000251241">
    <property type="component" value="Unassembled WGS sequence"/>
</dbReference>
<reference evidence="2 3" key="1">
    <citation type="submission" date="2018-06" db="EMBL/GenBank/DDBJ databases">
        <authorList>
            <consortium name="Pathogen Informatics"/>
            <person name="Doyle S."/>
        </authorList>
    </citation>
    <scope>NUCLEOTIDE SEQUENCE [LARGE SCALE GENOMIC DNA]</scope>
    <source>
        <strain evidence="2 3">NCTC11343</strain>
    </source>
</reference>
<organism evidence="2 3">
    <name type="scientific">Sphingobacterium multivorum</name>
    <dbReference type="NCBI Taxonomy" id="28454"/>
    <lineage>
        <taxon>Bacteria</taxon>
        <taxon>Pseudomonadati</taxon>
        <taxon>Bacteroidota</taxon>
        <taxon>Sphingobacteriia</taxon>
        <taxon>Sphingobacteriales</taxon>
        <taxon>Sphingobacteriaceae</taxon>
        <taxon>Sphingobacterium</taxon>
    </lineage>
</organism>
<dbReference type="Pfam" id="PF13368">
    <property type="entry name" value="Toprim_C_rpt"/>
    <property type="match status" value="1"/>
</dbReference>
<dbReference type="EMBL" id="UAUU01000011">
    <property type="protein sequence ID" value="SPZ94818.1"/>
    <property type="molecule type" value="Genomic_DNA"/>
</dbReference>
<sequence length="87" mass="9819">MIRVFDENPDAQIEQGRWGPFIRFGKQNLKIPKGTEIEKITYEDVLKWAEADAPKGKATKTKTTEKKTVAKKTTAKKAPAKKTTKSK</sequence>
<dbReference type="InterPro" id="IPR025589">
    <property type="entry name" value="Toprim_C_rpt"/>
</dbReference>
<dbReference type="AlphaFoldDB" id="A0A2X2JLQ2"/>